<comment type="caution">
    <text evidence="1">The sequence shown here is derived from an EMBL/GenBank/DDBJ whole genome shotgun (WGS) entry which is preliminary data.</text>
</comment>
<dbReference type="RefSeq" id="WP_235827423.1">
    <property type="nucleotide sequence ID" value="NZ_NEMB01000003.1"/>
</dbReference>
<protein>
    <recommendedName>
        <fullName evidence="3">Transcriptional regulator</fullName>
    </recommendedName>
</protein>
<proteinExistence type="predicted"/>
<gene>
    <name evidence="1" type="ORF">B9R14_04935</name>
</gene>
<reference evidence="1 2" key="1">
    <citation type="journal article" date="2018" name="Syst. Appl. Microbiol.">
        <title>Characterization and high-quality draft genome sequence of Herbivorax saccincola A7, an anaerobic, alkaliphilic, thermophilic, cellulolytic, and xylanolytic bacterium.</title>
        <authorList>
            <person name="Aikawa S."/>
            <person name="Baramee S."/>
            <person name="Sermsathanaswadi J."/>
            <person name="Thianheng P."/>
            <person name="Tachaapaikoon C."/>
            <person name="Shikata A."/>
            <person name="Waeonukul R."/>
            <person name="Pason P."/>
            <person name="Ratanakhanokchai K."/>
            <person name="Kosugi A."/>
        </authorList>
    </citation>
    <scope>NUCLEOTIDE SEQUENCE [LARGE SCALE GENOMIC DNA]</scope>
    <source>
        <strain evidence="1 2">A7</strain>
    </source>
</reference>
<organism evidence="1 2">
    <name type="scientific">Acetivibrio saccincola</name>
    <dbReference type="NCBI Taxonomy" id="1677857"/>
    <lineage>
        <taxon>Bacteria</taxon>
        <taxon>Bacillati</taxon>
        <taxon>Bacillota</taxon>
        <taxon>Clostridia</taxon>
        <taxon>Eubacteriales</taxon>
        <taxon>Oscillospiraceae</taxon>
        <taxon>Acetivibrio</taxon>
    </lineage>
</organism>
<dbReference type="EMBL" id="NEMB01000003">
    <property type="protein sequence ID" value="PQQ66164.1"/>
    <property type="molecule type" value="Genomic_DNA"/>
</dbReference>
<evidence type="ECO:0000313" key="2">
    <source>
        <dbReference type="Proteomes" id="UP000239720"/>
    </source>
</evidence>
<accession>A0A2S8R8P8</accession>
<name>A0A2S8R8P8_9FIRM</name>
<dbReference type="AlphaFoldDB" id="A0A2S8R8P8"/>
<dbReference type="Proteomes" id="UP000239720">
    <property type="component" value="Unassembled WGS sequence"/>
</dbReference>
<evidence type="ECO:0000313" key="1">
    <source>
        <dbReference type="EMBL" id="PQQ66164.1"/>
    </source>
</evidence>
<sequence>MLVGYTQLVKLNTFTMDDVYKLVGNKKTASSLVFRLSKKGLVKKIRNNLYTCINVADEQPVATKYHIACAVNNTAYLSHHSAFEYMGISNQVFYEIYVSSEKRFDDFEFNGITYKYVSSKISSGVIEPKNTQGIRVTTLERTVVDSIKDFEKIGGLEELLNCIESIPYLNENKLIKYLDAYNLQFLYQKAGFLLEHYKDQLQLSDEFILYCRNKTGKSTRYLTKDSTKYVNEWRLVVPEYIFQITEQGGNFLV</sequence>
<evidence type="ECO:0008006" key="3">
    <source>
        <dbReference type="Google" id="ProtNLM"/>
    </source>
</evidence>